<accession>A0A2Z5ZMY1</accession>
<gene>
    <name evidence="2" type="ORF">AcetOrient_orf00127p</name>
</gene>
<protein>
    <submittedName>
        <fullName evidence="2">Ethyl tert-butyl ether degradation protein EthD</fullName>
    </submittedName>
</protein>
<dbReference type="SUPFAM" id="SSF54909">
    <property type="entry name" value="Dimeric alpha+beta barrel"/>
    <property type="match status" value="1"/>
</dbReference>
<name>A0A2Z5ZMY1_9PROT</name>
<reference evidence="2 3" key="1">
    <citation type="submission" date="2018-02" db="EMBL/GenBank/DDBJ databases">
        <title>Acetobacter orientalis genome.</title>
        <authorList>
            <person name="Nakashima N."/>
            <person name="Tamura T."/>
        </authorList>
    </citation>
    <scope>NUCLEOTIDE SEQUENCE [LARGE SCALE GENOMIC DNA]</scope>
    <source>
        <strain evidence="2 3">FAN1</strain>
        <plasmid evidence="3">paof1 fan1 dna</plasmid>
    </source>
</reference>
<dbReference type="Pfam" id="PF07110">
    <property type="entry name" value="EthD"/>
    <property type="match status" value="1"/>
</dbReference>
<keyword evidence="2" id="KW-0614">Plasmid</keyword>
<dbReference type="Proteomes" id="UP000270034">
    <property type="component" value="Plasmid pAOF1"/>
</dbReference>
<evidence type="ECO:0000313" key="2">
    <source>
        <dbReference type="EMBL" id="BBC81779.1"/>
    </source>
</evidence>
<evidence type="ECO:0000313" key="3">
    <source>
        <dbReference type="Proteomes" id="UP000270034"/>
    </source>
</evidence>
<dbReference type="EMBL" id="AP018516">
    <property type="protein sequence ID" value="BBC81779.1"/>
    <property type="molecule type" value="Genomic_DNA"/>
</dbReference>
<dbReference type="Gene3D" id="3.30.70.100">
    <property type="match status" value="1"/>
</dbReference>
<sequence>MNEAVLYVIYRGTPADRFDRAYYVERHLPLVRNAFGAYGLVSLAAFYPAKDTSETVAICECRFTDSASIEVAFSSREVAAVMADVPRFTDLEPLRLRVLPL</sequence>
<dbReference type="AlphaFoldDB" id="A0A2Z5ZMY1"/>
<dbReference type="NCBIfam" id="TIGR02118">
    <property type="entry name" value="EthD family reductase"/>
    <property type="match status" value="1"/>
</dbReference>
<dbReference type="RefSeq" id="WP_023942091.1">
    <property type="nucleotide sequence ID" value="NZ_JBDNZH010000040.1"/>
</dbReference>
<dbReference type="PANTHER" id="PTHR40260:SF2">
    <property type="entry name" value="BLR8190 PROTEIN"/>
    <property type="match status" value="1"/>
</dbReference>
<dbReference type="KEGG" id="aot:AcetOri_orf00127p"/>
<proteinExistence type="predicted"/>
<dbReference type="GO" id="GO:0016491">
    <property type="term" value="F:oxidoreductase activity"/>
    <property type="evidence" value="ECO:0007669"/>
    <property type="project" value="InterPro"/>
</dbReference>
<geneLocation type="plasmid" evidence="3">
    <name>paof1 fan1 dna</name>
</geneLocation>
<dbReference type="PANTHER" id="PTHR40260">
    <property type="entry name" value="BLR8190 PROTEIN"/>
    <property type="match status" value="1"/>
</dbReference>
<evidence type="ECO:0000259" key="1">
    <source>
        <dbReference type="Pfam" id="PF07110"/>
    </source>
</evidence>
<dbReference type="InterPro" id="IPR009799">
    <property type="entry name" value="EthD_dom"/>
</dbReference>
<dbReference type="InterPro" id="IPR011008">
    <property type="entry name" value="Dimeric_a/b-barrel"/>
</dbReference>
<organism evidence="2 3">
    <name type="scientific">Acetobacter orientalis</name>
    <dbReference type="NCBI Taxonomy" id="146474"/>
    <lineage>
        <taxon>Bacteria</taxon>
        <taxon>Pseudomonadati</taxon>
        <taxon>Pseudomonadota</taxon>
        <taxon>Alphaproteobacteria</taxon>
        <taxon>Acetobacterales</taxon>
        <taxon>Acetobacteraceae</taxon>
        <taxon>Acetobacter</taxon>
    </lineage>
</organism>
<feature type="domain" description="EthD" evidence="1">
    <location>
        <begin position="20"/>
        <end position="91"/>
    </location>
</feature>